<evidence type="ECO:0000256" key="1">
    <source>
        <dbReference type="SAM" id="SignalP"/>
    </source>
</evidence>
<evidence type="ECO:0000313" key="3">
    <source>
        <dbReference type="Proteomes" id="UP000095282"/>
    </source>
</evidence>
<keyword evidence="1" id="KW-0732">Signal</keyword>
<dbReference type="STRING" id="1561998.A0A1I7UU69"/>
<dbReference type="SUPFAM" id="SSF56436">
    <property type="entry name" value="C-type lectin-like"/>
    <property type="match status" value="1"/>
</dbReference>
<dbReference type="InterPro" id="IPR016187">
    <property type="entry name" value="CTDL_fold"/>
</dbReference>
<organism evidence="3 4">
    <name type="scientific">Caenorhabditis tropicalis</name>
    <dbReference type="NCBI Taxonomy" id="1561998"/>
    <lineage>
        <taxon>Eukaryota</taxon>
        <taxon>Metazoa</taxon>
        <taxon>Ecdysozoa</taxon>
        <taxon>Nematoda</taxon>
        <taxon>Chromadorea</taxon>
        <taxon>Rhabditida</taxon>
        <taxon>Rhabditina</taxon>
        <taxon>Rhabditomorpha</taxon>
        <taxon>Rhabditoidea</taxon>
        <taxon>Rhabditidae</taxon>
        <taxon>Peloderinae</taxon>
        <taxon>Caenorhabditis</taxon>
    </lineage>
</organism>
<dbReference type="PANTHER" id="PTHR47517">
    <property type="entry name" value="C-TYPE LECTIN-RELATED"/>
    <property type="match status" value="1"/>
</dbReference>
<dbReference type="InterPro" id="IPR016186">
    <property type="entry name" value="C-type_lectin-like/link_sf"/>
</dbReference>
<evidence type="ECO:0000259" key="2">
    <source>
        <dbReference type="PROSITE" id="PS50041"/>
    </source>
</evidence>
<name>A0A1I7UU69_9PELO</name>
<evidence type="ECO:0000313" key="4">
    <source>
        <dbReference type="WBParaSite" id="Csp11.Scaffold630.g19381.t1"/>
    </source>
</evidence>
<reference evidence="4" key="1">
    <citation type="submission" date="2016-11" db="UniProtKB">
        <authorList>
            <consortium name="WormBaseParasite"/>
        </authorList>
    </citation>
    <scope>IDENTIFICATION</scope>
</reference>
<feature type="signal peptide" evidence="1">
    <location>
        <begin position="1"/>
        <end position="16"/>
    </location>
</feature>
<dbReference type="eggNOG" id="KOG4297">
    <property type="taxonomic scope" value="Eukaryota"/>
</dbReference>
<dbReference type="SMART" id="SM00034">
    <property type="entry name" value="CLECT"/>
    <property type="match status" value="1"/>
</dbReference>
<dbReference type="InterPro" id="IPR001304">
    <property type="entry name" value="C-type_lectin-like"/>
</dbReference>
<keyword evidence="3" id="KW-1185">Reference proteome</keyword>
<dbReference type="CDD" id="cd00037">
    <property type="entry name" value="CLECT"/>
    <property type="match status" value="1"/>
</dbReference>
<dbReference type="WBParaSite" id="Csp11.Scaffold630.g19381.t1">
    <property type="protein sequence ID" value="Csp11.Scaffold630.g19381.t1"/>
    <property type="gene ID" value="Csp11.Scaffold630.g19381"/>
</dbReference>
<proteinExistence type="predicted"/>
<dbReference type="Gene3D" id="3.10.100.10">
    <property type="entry name" value="Mannose-Binding Protein A, subunit A"/>
    <property type="match status" value="1"/>
</dbReference>
<dbReference type="AlphaFoldDB" id="A0A1I7UU69"/>
<accession>A0A1I7UU69</accession>
<feature type="chain" id="PRO_5009309363" evidence="1">
    <location>
        <begin position="17"/>
        <end position="236"/>
    </location>
</feature>
<dbReference type="PROSITE" id="PS50041">
    <property type="entry name" value="C_TYPE_LECTIN_2"/>
    <property type="match status" value="1"/>
</dbReference>
<sequence>MKLLFLFLVLLALGSAHRHHRHRGPKKLVKVITVNGPKGGARDFHKSSSSSSSEEIEEEKKCAPGWLSFQRDIGLWCVLVGNKGSKSHHLSQPDAETICRQHGATLTGLQNDEERKEIASEALHQLGELKVEYGGVWLGAETNSNCKTTSCGPLKTFKWTDGHTTGTDGFTWGTDEPDDEDWHGKHACLQQIVMTKTFPMSKHEAWLDSFQNGELDKTKCDKDNYMTRLYACGKLA</sequence>
<feature type="domain" description="C-type lectin" evidence="2">
    <location>
        <begin position="73"/>
        <end position="208"/>
    </location>
</feature>
<protein>
    <submittedName>
        <fullName evidence="4">C-type lectin domain-containing protein</fullName>
    </submittedName>
</protein>
<dbReference type="PANTHER" id="PTHR47517:SF3">
    <property type="entry name" value="C-TYPE LECTIN DOMAIN-CONTAINING PROTEIN"/>
    <property type="match status" value="1"/>
</dbReference>
<dbReference type="Proteomes" id="UP000095282">
    <property type="component" value="Unplaced"/>
</dbReference>